<sequence>MNFPRQSPNWLPGPEKNDFSISLPVDRLSFLLAVATLNGERLDGEMSEGELVDAFRHVSDAFEQTSETIGVRANNAINDMVRQRLLNRFYQRAGGRQCDLPINPTRDWHHRLLHSSTRILYAASFYAVVDCGRRIEARGGCGSGGWR</sequence>
<dbReference type="InterPro" id="IPR033439">
    <property type="entry name" value="MukF_WHTH"/>
</dbReference>
<protein>
    <submittedName>
        <fullName evidence="2">Chromosome partition protein mukF</fullName>
    </submittedName>
</protein>
<name>A0A3S4KCR4_SALET</name>
<dbReference type="AlphaFoldDB" id="A0A3S4KCR4"/>
<dbReference type="Pfam" id="PF03882">
    <property type="entry name" value="WHD_KicB"/>
    <property type="match status" value="1"/>
</dbReference>
<dbReference type="EMBL" id="LR134190">
    <property type="protein sequence ID" value="VEB61441.1"/>
    <property type="molecule type" value="Genomic_DNA"/>
</dbReference>
<evidence type="ECO:0000259" key="1">
    <source>
        <dbReference type="Pfam" id="PF03882"/>
    </source>
</evidence>
<dbReference type="Gene3D" id="1.10.10.10">
    <property type="entry name" value="Winged helix-like DNA-binding domain superfamily/Winged helix DNA-binding domain"/>
    <property type="match status" value="1"/>
</dbReference>
<evidence type="ECO:0000313" key="2">
    <source>
        <dbReference type="EMBL" id="VEB61441.1"/>
    </source>
</evidence>
<gene>
    <name evidence="2" type="primary">mukF1_2</name>
    <name evidence="2" type="ORF">NCTC6754_06954</name>
</gene>
<feature type="domain" description="Chromosome partition protein MukF winged-helix" evidence="1">
    <location>
        <begin position="8"/>
        <end position="91"/>
    </location>
</feature>
<proteinExistence type="predicted"/>
<dbReference type="Proteomes" id="UP000269208">
    <property type="component" value="Chromosome"/>
</dbReference>
<dbReference type="SUPFAM" id="SSF46785">
    <property type="entry name" value="Winged helix' DNA-binding domain"/>
    <property type="match status" value="1"/>
</dbReference>
<accession>A0A3S4KCR4</accession>
<evidence type="ECO:0000313" key="3">
    <source>
        <dbReference type="Proteomes" id="UP000269208"/>
    </source>
</evidence>
<dbReference type="InterPro" id="IPR036388">
    <property type="entry name" value="WH-like_DNA-bd_sf"/>
</dbReference>
<organism evidence="2 3">
    <name type="scientific">Salmonella enterica I</name>
    <dbReference type="NCBI Taxonomy" id="59201"/>
    <lineage>
        <taxon>Bacteria</taxon>
        <taxon>Pseudomonadati</taxon>
        <taxon>Pseudomonadota</taxon>
        <taxon>Gammaproteobacteria</taxon>
        <taxon>Enterobacterales</taxon>
        <taxon>Enterobacteriaceae</taxon>
        <taxon>Salmonella</taxon>
    </lineage>
</organism>
<reference evidence="2 3" key="1">
    <citation type="submission" date="2018-12" db="EMBL/GenBank/DDBJ databases">
        <authorList>
            <consortium name="Pathogen Informatics"/>
        </authorList>
    </citation>
    <scope>NUCLEOTIDE SEQUENCE [LARGE SCALE GENOMIC DNA]</scope>
    <source>
        <strain evidence="2 3">NCTC6754</strain>
    </source>
</reference>
<dbReference type="InterPro" id="IPR036390">
    <property type="entry name" value="WH_DNA-bd_sf"/>
</dbReference>